<proteinExistence type="predicted"/>
<dbReference type="InterPro" id="IPR003731">
    <property type="entry name" value="Di-Nase_FeMo-co_biosynth"/>
</dbReference>
<dbReference type="PANTHER" id="PTHR42983:SF1">
    <property type="entry name" value="IRON-MOLYBDENUM PROTEIN"/>
    <property type="match status" value="1"/>
</dbReference>
<dbReference type="EMBL" id="JAPFPW010000003">
    <property type="protein sequence ID" value="MCW7753190.1"/>
    <property type="molecule type" value="Genomic_DNA"/>
</dbReference>
<organism evidence="2 3">
    <name type="scientific">Desulfobotulus pelophilus</name>
    <dbReference type="NCBI Taxonomy" id="2823377"/>
    <lineage>
        <taxon>Bacteria</taxon>
        <taxon>Pseudomonadati</taxon>
        <taxon>Thermodesulfobacteriota</taxon>
        <taxon>Desulfobacteria</taxon>
        <taxon>Desulfobacterales</taxon>
        <taxon>Desulfobacteraceae</taxon>
        <taxon>Desulfobotulus</taxon>
    </lineage>
</organism>
<dbReference type="InterPro" id="IPR033913">
    <property type="entry name" value="MTH1175_dom"/>
</dbReference>
<dbReference type="Pfam" id="PF02579">
    <property type="entry name" value="Nitro_FeMo-Co"/>
    <property type="match status" value="1"/>
</dbReference>
<dbReference type="InterPro" id="IPR036105">
    <property type="entry name" value="DiNase_FeMo-co_biosyn_sf"/>
</dbReference>
<feature type="domain" description="Dinitrogenase iron-molybdenum cofactor biosynthesis" evidence="1">
    <location>
        <begin position="13"/>
        <end position="103"/>
    </location>
</feature>
<keyword evidence="3" id="KW-1185">Reference proteome</keyword>
<evidence type="ECO:0000259" key="1">
    <source>
        <dbReference type="Pfam" id="PF02579"/>
    </source>
</evidence>
<gene>
    <name evidence="2" type="ORF">OOT00_04225</name>
</gene>
<dbReference type="SUPFAM" id="SSF53146">
    <property type="entry name" value="Nitrogenase accessory factor-like"/>
    <property type="match status" value="1"/>
</dbReference>
<sequence length="120" mass="12369">MKVLVSSQGPTLDSPLDLRFGRAACFLLVDTLSLDFSVVENSQNLNLPQGAGIQAGKIAVSTGADAVITGNCGPKAFDVLKTAGLEVVVNASGRVIDAVQNYKNGQLSSTAAPNVEGHWA</sequence>
<evidence type="ECO:0000313" key="2">
    <source>
        <dbReference type="EMBL" id="MCW7753190.1"/>
    </source>
</evidence>
<protein>
    <submittedName>
        <fullName evidence="2">NifB/NifX family molybdenum-iron cluster-binding protein</fullName>
    </submittedName>
</protein>
<dbReference type="PANTHER" id="PTHR42983">
    <property type="entry name" value="DINITROGENASE IRON-MOLYBDENUM COFACTOR PROTEIN-RELATED"/>
    <property type="match status" value="1"/>
</dbReference>
<name>A0ABT3N6V3_9BACT</name>
<comment type="caution">
    <text evidence="2">The sequence shown here is derived from an EMBL/GenBank/DDBJ whole genome shotgun (WGS) entry which is preliminary data.</text>
</comment>
<dbReference type="RefSeq" id="WP_265424047.1">
    <property type="nucleotide sequence ID" value="NZ_JAPFPW010000003.1"/>
</dbReference>
<dbReference type="Proteomes" id="UP001209681">
    <property type="component" value="Unassembled WGS sequence"/>
</dbReference>
<reference evidence="2 3" key="1">
    <citation type="submission" date="2022-11" db="EMBL/GenBank/DDBJ databases">
        <title>Desulfobotulus tamanensis H1 sp. nov. - anaerobic, alkaliphilic, sulphate reducing bacterium isolated from terrestrial mud volcano.</title>
        <authorList>
            <person name="Frolova A."/>
            <person name="Merkel A.Y."/>
            <person name="Slobodkin A.I."/>
        </authorList>
    </citation>
    <scope>NUCLEOTIDE SEQUENCE [LARGE SCALE GENOMIC DNA]</scope>
    <source>
        <strain evidence="2 3">H1</strain>
    </source>
</reference>
<accession>A0ABT3N6V3</accession>
<dbReference type="CDD" id="cd00851">
    <property type="entry name" value="MTH1175"/>
    <property type="match status" value="1"/>
</dbReference>
<evidence type="ECO:0000313" key="3">
    <source>
        <dbReference type="Proteomes" id="UP001209681"/>
    </source>
</evidence>
<dbReference type="Gene3D" id="3.30.420.130">
    <property type="entry name" value="Dinitrogenase iron-molybdenum cofactor biosynthesis domain"/>
    <property type="match status" value="1"/>
</dbReference>